<accession>A0A7Y9NJS2</accession>
<protein>
    <submittedName>
        <fullName evidence="2">Uncharacterized protein</fullName>
    </submittedName>
</protein>
<dbReference type="Proteomes" id="UP000534186">
    <property type="component" value="Unassembled WGS sequence"/>
</dbReference>
<gene>
    <name evidence="2" type="ORF">HDF12_000963</name>
</gene>
<sequence>MHYLNQTYGQIKKSKTSHRALHDPEMRPTPISNHDAWPFLS</sequence>
<name>A0A7Y9NJS2_9BACT</name>
<dbReference type="EMBL" id="JACCCV010000001">
    <property type="protein sequence ID" value="NYF50598.1"/>
    <property type="molecule type" value="Genomic_DNA"/>
</dbReference>
<evidence type="ECO:0000313" key="3">
    <source>
        <dbReference type="Proteomes" id="UP000534186"/>
    </source>
</evidence>
<feature type="region of interest" description="Disordered" evidence="1">
    <location>
        <begin position="1"/>
        <end position="41"/>
    </location>
</feature>
<proteinExistence type="predicted"/>
<organism evidence="2 3">
    <name type="scientific">Tunturiibacter lichenicola</name>
    <dbReference type="NCBI Taxonomy" id="2051959"/>
    <lineage>
        <taxon>Bacteria</taxon>
        <taxon>Pseudomonadati</taxon>
        <taxon>Acidobacteriota</taxon>
        <taxon>Terriglobia</taxon>
        <taxon>Terriglobales</taxon>
        <taxon>Acidobacteriaceae</taxon>
        <taxon>Tunturiibacter</taxon>
    </lineage>
</organism>
<comment type="caution">
    <text evidence="2">The sequence shown here is derived from an EMBL/GenBank/DDBJ whole genome shotgun (WGS) entry which is preliminary data.</text>
</comment>
<reference evidence="2 3" key="1">
    <citation type="submission" date="2020-07" db="EMBL/GenBank/DDBJ databases">
        <title>Genomic Encyclopedia of Type Strains, Phase IV (KMG-V): Genome sequencing to study the core and pangenomes of soil and plant-associated prokaryotes.</title>
        <authorList>
            <person name="Whitman W."/>
        </authorList>
    </citation>
    <scope>NUCLEOTIDE SEQUENCE [LARGE SCALE GENOMIC DNA]</scope>
    <source>
        <strain evidence="2 3">M8UP30</strain>
    </source>
</reference>
<dbReference type="AlphaFoldDB" id="A0A7Y9NJS2"/>
<evidence type="ECO:0000256" key="1">
    <source>
        <dbReference type="SAM" id="MobiDB-lite"/>
    </source>
</evidence>
<evidence type="ECO:0000313" key="2">
    <source>
        <dbReference type="EMBL" id="NYF50598.1"/>
    </source>
</evidence>